<evidence type="ECO:0000259" key="2">
    <source>
        <dbReference type="Pfam" id="PF03061"/>
    </source>
</evidence>
<accession>A0A7D3XJK5</accession>
<evidence type="ECO:0000313" key="4">
    <source>
        <dbReference type="Proteomes" id="UP000504693"/>
    </source>
</evidence>
<protein>
    <submittedName>
        <fullName evidence="3">PaaI family thioesterase</fullName>
    </submittedName>
</protein>
<feature type="domain" description="Thioesterase" evidence="2">
    <location>
        <begin position="34"/>
        <end position="111"/>
    </location>
</feature>
<dbReference type="CDD" id="cd03443">
    <property type="entry name" value="PaaI_thioesterase"/>
    <property type="match status" value="1"/>
</dbReference>
<dbReference type="PANTHER" id="PTHR43240:SF8">
    <property type="entry name" value="PHENYLACETIC ACID DEGRADATION-RELATED PROTEIN"/>
    <property type="match status" value="1"/>
</dbReference>
<gene>
    <name evidence="3" type="ORF">HQR01_10385</name>
</gene>
<proteinExistence type="predicted"/>
<dbReference type="GO" id="GO:0005829">
    <property type="term" value="C:cytosol"/>
    <property type="evidence" value="ECO:0007669"/>
    <property type="project" value="TreeGrafter"/>
</dbReference>
<evidence type="ECO:0000313" key="3">
    <source>
        <dbReference type="EMBL" id="QKG72758.1"/>
    </source>
</evidence>
<dbReference type="GO" id="GO:0061522">
    <property type="term" value="F:1,4-dihydroxy-2-naphthoyl-CoA thioesterase activity"/>
    <property type="evidence" value="ECO:0007669"/>
    <property type="project" value="TreeGrafter"/>
</dbReference>
<dbReference type="AlphaFoldDB" id="A0A7D3XJK5"/>
<dbReference type="PANTHER" id="PTHR43240">
    <property type="entry name" value="1,4-DIHYDROXY-2-NAPHTHOYL-COA THIOESTERASE 1"/>
    <property type="match status" value="1"/>
</dbReference>
<dbReference type="InterPro" id="IPR029069">
    <property type="entry name" value="HotDog_dom_sf"/>
</dbReference>
<dbReference type="KEGG" id="emv:HQR01_10385"/>
<dbReference type="SUPFAM" id="SSF54637">
    <property type="entry name" value="Thioesterase/thiol ester dehydrase-isomerase"/>
    <property type="match status" value="1"/>
</dbReference>
<dbReference type="Gene3D" id="3.10.129.10">
    <property type="entry name" value="Hotdog Thioesterase"/>
    <property type="match status" value="1"/>
</dbReference>
<reference evidence="3 4" key="1">
    <citation type="submission" date="2020-05" db="EMBL/GenBank/DDBJ databases">
        <title>Erythrobacter mangrovi sp. nov., isolated from rhizosphere soil of mangrove plant (Kandelia candel).</title>
        <authorList>
            <person name="Ye Y.H."/>
        </authorList>
    </citation>
    <scope>NUCLEOTIDE SEQUENCE [LARGE SCALE GENOMIC DNA]</scope>
    <source>
        <strain evidence="3 4">EB310</strain>
    </source>
</reference>
<dbReference type="EMBL" id="CP053921">
    <property type="protein sequence ID" value="QKG72758.1"/>
    <property type="molecule type" value="Genomic_DNA"/>
</dbReference>
<name>A0A7D3XJK5_9SPHN</name>
<evidence type="ECO:0000256" key="1">
    <source>
        <dbReference type="ARBA" id="ARBA00022801"/>
    </source>
</evidence>
<dbReference type="InterPro" id="IPR006683">
    <property type="entry name" value="Thioestr_dom"/>
</dbReference>
<sequence>MPFSRLMGVEVTSAGPDGVEGTITVREDLCTANSIMHGGAIMAFADALGAVGAFVNLPEGAGGTTTIESKTNFLGAAKVGTTVTGRATPLSVGRRISVWQTEITGEDGKRVAVVTQTQLVL</sequence>
<dbReference type="Pfam" id="PF03061">
    <property type="entry name" value="4HBT"/>
    <property type="match status" value="1"/>
</dbReference>
<dbReference type="NCBIfam" id="TIGR00369">
    <property type="entry name" value="unchar_dom_1"/>
    <property type="match status" value="1"/>
</dbReference>
<keyword evidence="4" id="KW-1185">Reference proteome</keyword>
<organism evidence="3 4">
    <name type="scientific">Erythrobacter mangrovi</name>
    <dbReference type="NCBI Taxonomy" id="2739433"/>
    <lineage>
        <taxon>Bacteria</taxon>
        <taxon>Pseudomonadati</taxon>
        <taxon>Pseudomonadota</taxon>
        <taxon>Alphaproteobacteria</taxon>
        <taxon>Sphingomonadales</taxon>
        <taxon>Erythrobacteraceae</taxon>
        <taxon>Erythrobacter/Porphyrobacter group</taxon>
        <taxon>Erythrobacter</taxon>
    </lineage>
</organism>
<dbReference type="InterPro" id="IPR003736">
    <property type="entry name" value="PAAI_dom"/>
</dbReference>
<keyword evidence="1" id="KW-0378">Hydrolase</keyword>
<dbReference type="Proteomes" id="UP000504693">
    <property type="component" value="Chromosome"/>
</dbReference>